<comment type="subcellular location">
    <subcellularLocation>
        <location evidence="1 11 13">Nucleus</location>
    </subcellularLocation>
</comment>
<evidence type="ECO:0000256" key="12">
    <source>
        <dbReference type="PROSITE-ProRule" id="PRU00146"/>
    </source>
</evidence>
<dbReference type="PROSITE" id="PS01359">
    <property type="entry name" value="ZF_PHD_1"/>
    <property type="match status" value="1"/>
</dbReference>
<dbReference type="GO" id="GO:0045814">
    <property type="term" value="P:negative regulation of gene expression, epigenetic"/>
    <property type="evidence" value="ECO:0007669"/>
    <property type="project" value="TreeGrafter"/>
</dbReference>
<dbReference type="SMART" id="SM00389">
    <property type="entry name" value="HOX"/>
    <property type="match status" value="1"/>
</dbReference>
<dbReference type="InterPro" id="IPR001965">
    <property type="entry name" value="Znf_PHD"/>
</dbReference>
<keyword evidence="18" id="KW-1185">Reference proteome</keyword>
<dbReference type="Gene3D" id="1.10.10.60">
    <property type="entry name" value="Homeodomain-like"/>
    <property type="match status" value="1"/>
</dbReference>
<keyword evidence="4 12" id="KW-0863">Zinc-finger</keyword>
<dbReference type="Pfam" id="PF00046">
    <property type="entry name" value="Homeodomain"/>
    <property type="match status" value="1"/>
</dbReference>
<dbReference type="AlphaFoldDB" id="A0A2I0AZP2"/>
<dbReference type="PROSITE" id="PS50016">
    <property type="entry name" value="ZF_PHD_2"/>
    <property type="match status" value="1"/>
</dbReference>
<comment type="similarity">
    <text evidence="2">Belongs to the PHD-associated homeobox family.</text>
</comment>
<dbReference type="SUPFAM" id="SSF57903">
    <property type="entry name" value="FYVE/PHD zinc finger"/>
    <property type="match status" value="1"/>
</dbReference>
<evidence type="ECO:0000256" key="4">
    <source>
        <dbReference type="ARBA" id="ARBA00022771"/>
    </source>
</evidence>
<feature type="region of interest" description="Disordered" evidence="14">
    <location>
        <begin position="303"/>
        <end position="403"/>
    </location>
</feature>
<evidence type="ECO:0000259" key="15">
    <source>
        <dbReference type="PROSITE" id="PS50016"/>
    </source>
</evidence>
<evidence type="ECO:0000259" key="16">
    <source>
        <dbReference type="PROSITE" id="PS50071"/>
    </source>
</evidence>
<feature type="domain" description="PHD-type" evidence="15">
    <location>
        <begin position="214"/>
        <end position="267"/>
    </location>
</feature>
<dbReference type="GO" id="GO:0005634">
    <property type="term" value="C:nucleus"/>
    <property type="evidence" value="ECO:0007669"/>
    <property type="project" value="UniProtKB-SubCell"/>
</dbReference>
<proteinExistence type="inferred from homology"/>
<dbReference type="GO" id="GO:0003677">
    <property type="term" value="F:DNA binding"/>
    <property type="evidence" value="ECO:0007669"/>
    <property type="project" value="UniProtKB-UniRule"/>
</dbReference>
<protein>
    <submittedName>
        <fullName evidence="17">Homeobox protein HOX1A</fullName>
    </submittedName>
</protein>
<keyword evidence="5" id="KW-0862">Zinc</keyword>
<name>A0A2I0AZP2_9ASPA</name>
<dbReference type="SMART" id="SM00249">
    <property type="entry name" value="PHD"/>
    <property type="match status" value="1"/>
</dbReference>
<gene>
    <name evidence="17" type="primary">HOX1A</name>
    <name evidence="17" type="ORF">AXF42_Ash020819</name>
</gene>
<keyword evidence="7 11" id="KW-0238">DNA-binding</keyword>
<dbReference type="PANTHER" id="PTHR12628">
    <property type="entry name" value="POLYCOMB-LIKE TRANSCRIPTION FACTOR"/>
    <property type="match status" value="1"/>
</dbReference>
<evidence type="ECO:0000256" key="11">
    <source>
        <dbReference type="PROSITE-ProRule" id="PRU00108"/>
    </source>
</evidence>
<dbReference type="Proteomes" id="UP000236161">
    <property type="component" value="Unassembled WGS sequence"/>
</dbReference>
<keyword evidence="10 11" id="KW-0539">Nucleus</keyword>
<feature type="DNA-binding region" description="Homeobox" evidence="11">
    <location>
        <begin position="566"/>
        <end position="609"/>
    </location>
</feature>
<feature type="domain" description="Homeobox" evidence="16">
    <location>
        <begin position="564"/>
        <end position="608"/>
    </location>
</feature>
<feature type="compositionally biased region" description="Acidic residues" evidence="14">
    <location>
        <begin position="330"/>
        <end position="345"/>
    </location>
</feature>
<dbReference type="OrthoDB" id="1903104at2759"/>
<keyword evidence="9" id="KW-0804">Transcription</keyword>
<keyword evidence="3" id="KW-0479">Metal-binding</keyword>
<dbReference type="InterPro" id="IPR001356">
    <property type="entry name" value="HD"/>
</dbReference>
<keyword evidence="6" id="KW-0805">Transcription regulation</keyword>
<feature type="compositionally biased region" description="Acidic residues" evidence="14">
    <location>
        <begin position="369"/>
        <end position="385"/>
    </location>
</feature>
<dbReference type="PANTHER" id="PTHR12628:SF13">
    <property type="entry name" value="HOMEOBOX PROTEIN HAT3.1"/>
    <property type="match status" value="1"/>
</dbReference>
<evidence type="ECO:0000313" key="18">
    <source>
        <dbReference type="Proteomes" id="UP000236161"/>
    </source>
</evidence>
<dbReference type="InterPro" id="IPR009057">
    <property type="entry name" value="Homeodomain-like_sf"/>
</dbReference>
<dbReference type="Pfam" id="PF00628">
    <property type="entry name" value="PHD"/>
    <property type="match status" value="1"/>
</dbReference>
<reference evidence="17 18" key="1">
    <citation type="journal article" date="2017" name="Nature">
        <title>The Apostasia genome and the evolution of orchids.</title>
        <authorList>
            <person name="Zhang G.Q."/>
            <person name="Liu K.W."/>
            <person name="Li Z."/>
            <person name="Lohaus R."/>
            <person name="Hsiao Y.Y."/>
            <person name="Niu S.C."/>
            <person name="Wang J.Y."/>
            <person name="Lin Y.C."/>
            <person name="Xu Q."/>
            <person name="Chen L.J."/>
            <person name="Yoshida K."/>
            <person name="Fujiwara S."/>
            <person name="Wang Z.W."/>
            <person name="Zhang Y.Q."/>
            <person name="Mitsuda N."/>
            <person name="Wang M."/>
            <person name="Liu G.H."/>
            <person name="Pecoraro L."/>
            <person name="Huang H.X."/>
            <person name="Xiao X.J."/>
            <person name="Lin M."/>
            <person name="Wu X.Y."/>
            <person name="Wu W.L."/>
            <person name="Chen Y.Y."/>
            <person name="Chang S.B."/>
            <person name="Sakamoto S."/>
            <person name="Ohme-Takagi M."/>
            <person name="Yagi M."/>
            <person name="Zeng S.J."/>
            <person name="Shen C.Y."/>
            <person name="Yeh C.M."/>
            <person name="Luo Y.B."/>
            <person name="Tsai W.C."/>
            <person name="Van de Peer Y."/>
            <person name="Liu Z.J."/>
        </authorList>
    </citation>
    <scope>NUCLEOTIDE SEQUENCE [LARGE SCALE GENOMIC DNA]</scope>
    <source>
        <strain evidence="18">cv. Shenzhen</strain>
        <tissue evidence="17">Stem</tissue>
    </source>
</reference>
<dbReference type="STRING" id="1088818.A0A2I0AZP2"/>
<feature type="region of interest" description="Disordered" evidence="14">
    <location>
        <begin position="639"/>
        <end position="684"/>
    </location>
</feature>
<feature type="region of interest" description="Disordered" evidence="14">
    <location>
        <begin position="88"/>
        <end position="124"/>
    </location>
</feature>
<evidence type="ECO:0000256" key="10">
    <source>
        <dbReference type="ARBA" id="ARBA00023242"/>
    </source>
</evidence>
<evidence type="ECO:0000313" key="17">
    <source>
        <dbReference type="EMBL" id="PKA61011.1"/>
    </source>
</evidence>
<dbReference type="InterPro" id="IPR011011">
    <property type="entry name" value="Znf_FYVE_PHD"/>
</dbReference>
<feature type="compositionally biased region" description="Polar residues" evidence="14">
    <location>
        <begin position="653"/>
        <end position="662"/>
    </location>
</feature>
<evidence type="ECO:0000256" key="6">
    <source>
        <dbReference type="ARBA" id="ARBA00023015"/>
    </source>
</evidence>
<dbReference type="CDD" id="cd00086">
    <property type="entry name" value="homeodomain"/>
    <property type="match status" value="1"/>
</dbReference>
<dbReference type="PROSITE" id="PS50071">
    <property type="entry name" value="HOMEOBOX_2"/>
    <property type="match status" value="1"/>
</dbReference>
<dbReference type="InterPro" id="IPR019786">
    <property type="entry name" value="Zinc_finger_PHD-type_CS"/>
</dbReference>
<dbReference type="EMBL" id="KZ451933">
    <property type="protein sequence ID" value="PKA61011.1"/>
    <property type="molecule type" value="Genomic_DNA"/>
</dbReference>
<dbReference type="Gene3D" id="3.30.40.10">
    <property type="entry name" value="Zinc/RING finger domain, C3HC4 (zinc finger)"/>
    <property type="match status" value="1"/>
</dbReference>
<organism evidence="17 18">
    <name type="scientific">Apostasia shenzhenica</name>
    <dbReference type="NCBI Taxonomy" id="1088818"/>
    <lineage>
        <taxon>Eukaryota</taxon>
        <taxon>Viridiplantae</taxon>
        <taxon>Streptophyta</taxon>
        <taxon>Embryophyta</taxon>
        <taxon>Tracheophyta</taxon>
        <taxon>Spermatophyta</taxon>
        <taxon>Magnoliopsida</taxon>
        <taxon>Liliopsida</taxon>
        <taxon>Asparagales</taxon>
        <taxon>Orchidaceae</taxon>
        <taxon>Apostasioideae</taxon>
        <taxon>Apostasia</taxon>
    </lineage>
</organism>
<evidence type="ECO:0000256" key="3">
    <source>
        <dbReference type="ARBA" id="ARBA00022723"/>
    </source>
</evidence>
<feature type="compositionally biased region" description="Basic and acidic residues" evidence="14">
    <location>
        <begin position="93"/>
        <end position="106"/>
    </location>
</feature>
<sequence>MHGQKPDSSNDALSESLNAKCEKVTSEELAAQNKVNLDVVFQSKNGNTANGETEDCNKSACKEKKDLPKMLRNAYSLRSLDSSRILRSASKAVDSKSPKSARKLENLVRSTRKSGKKKGNKSGKDELYGIRARIGYLMKRMNYEQSLIDAYSSEGWKGLSLEKIRPEKELDRAKSEISRCKLKIRGTFQHLHTLQSEGRLHESLFDPDGICSENIFCGKCGSKDASNDNDIVLCDGNCERGFHQRCLNPPLLSEESEEWLCPQCNCKVDCINLLNESQGTNLSIEDSWERIFPEAAAFANGSRQSDYVNLPSDDSEDDDYDPGVPGFDIDKEEEDEEESSYEESDSSSSEVSATSGHNVNEAISKLSTDDSEDDDFDPDAPDPDTEIYKDKSDSDESDFTSDSDEFCAELVKSCANEASASSLPSSDLLADTNGHNIEHKDMSIVNPEIHCSLVEQGKQESCLRSSRKRYSERLDYGKLYAYGKASSGSSDDEEWNDMNTAKKMKKIDKKEVDEVLNCSSARTPQKLQLISAISASEKGYGHLVRHASHVSSSTVQRSQVPSKELFEAFQENHYPTREKKESLAQELGMTFQQVTRWFENARRRWRVSPDELLNTNRSDSHKLEPIYTSSQKTGLDVIQSSRSSASHLKPNNALVQESSTGATRRKDGASAEKGKEVIVNKEMNDRQKAIAKELRRIRKSR</sequence>
<evidence type="ECO:0000256" key="5">
    <source>
        <dbReference type="ARBA" id="ARBA00022833"/>
    </source>
</evidence>
<accession>A0A2I0AZP2</accession>
<evidence type="ECO:0000256" key="9">
    <source>
        <dbReference type="ARBA" id="ARBA00023163"/>
    </source>
</evidence>
<dbReference type="CDD" id="cd15504">
    <property type="entry name" value="PHD_PRHA_like"/>
    <property type="match status" value="1"/>
</dbReference>
<dbReference type="SUPFAM" id="SSF46689">
    <property type="entry name" value="Homeodomain-like"/>
    <property type="match status" value="1"/>
</dbReference>
<feature type="compositionally biased region" description="Basic residues" evidence="14">
    <location>
        <begin position="110"/>
        <end position="121"/>
    </location>
</feature>
<dbReference type="InterPro" id="IPR019787">
    <property type="entry name" value="Znf_PHD-finger"/>
</dbReference>
<evidence type="ECO:0000256" key="14">
    <source>
        <dbReference type="SAM" id="MobiDB-lite"/>
    </source>
</evidence>
<evidence type="ECO:0000256" key="8">
    <source>
        <dbReference type="ARBA" id="ARBA00023155"/>
    </source>
</evidence>
<dbReference type="GO" id="GO:0008270">
    <property type="term" value="F:zinc ion binding"/>
    <property type="evidence" value="ECO:0007669"/>
    <property type="project" value="UniProtKB-KW"/>
</dbReference>
<dbReference type="InterPro" id="IPR013083">
    <property type="entry name" value="Znf_RING/FYVE/PHD"/>
</dbReference>
<keyword evidence="8 11" id="KW-0371">Homeobox</keyword>
<dbReference type="InterPro" id="IPR045876">
    <property type="entry name" value="PRHA-like_PHD-finger"/>
</dbReference>
<evidence type="ECO:0000256" key="1">
    <source>
        <dbReference type="ARBA" id="ARBA00004123"/>
    </source>
</evidence>
<evidence type="ECO:0000256" key="7">
    <source>
        <dbReference type="ARBA" id="ARBA00023125"/>
    </source>
</evidence>
<feature type="compositionally biased region" description="Basic and acidic residues" evidence="14">
    <location>
        <begin position="664"/>
        <end position="684"/>
    </location>
</feature>
<evidence type="ECO:0000256" key="13">
    <source>
        <dbReference type="RuleBase" id="RU000682"/>
    </source>
</evidence>
<dbReference type="GO" id="GO:0003682">
    <property type="term" value="F:chromatin binding"/>
    <property type="evidence" value="ECO:0007669"/>
    <property type="project" value="TreeGrafter"/>
</dbReference>
<evidence type="ECO:0000256" key="2">
    <source>
        <dbReference type="ARBA" id="ARBA00007427"/>
    </source>
</evidence>